<evidence type="ECO:0000313" key="1">
    <source>
        <dbReference type="EMBL" id="GAN80487.1"/>
    </source>
</evidence>
<dbReference type="Pfam" id="PF07370">
    <property type="entry name" value="DUF1489"/>
    <property type="match status" value="1"/>
</dbReference>
<name>A0A0D6PFM9_9PROT</name>
<proteinExistence type="predicted"/>
<protein>
    <recommendedName>
        <fullName evidence="3">Lysophospholipase</fullName>
    </recommendedName>
</protein>
<reference evidence="1 2" key="1">
    <citation type="submission" date="2012-11" db="EMBL/GenBank/DDBJ databases">
        <title>Whole genome sequence of Acidocella aminolytica 101 = DSM 11237.</title>
        <authorList>
            <person name="Azuma Y."/>
            <person name="Higashiura N."/>
            <person name="Hirakawa H."/>
            <person name="Matsushita K."/>
        </authorList>
    </citation>
    <scope>NUCLEOTIDE SEQUENCE [LARGE SCALE GENOMIC DNA]</scope>
    <source>
        <strain evidence="2">101 / DSM 11237</strain>
    </source>
</reference>
<sequence>MPPLRHFTRNFPKRAAELTDGGSLYWVVGGVVLVRQRILDVWQDQEPDGTPCTALVLDPKLVRVEGRAMRAFQGWRYLDPKDAPPDLGQQTGGAAEMPEAMRRELAALALL</sequence>
<dbReference type="AlphaFoldDB" id="A0A0D6PFM9"/>
<evidence type="ECO:0008006" key="3">
    <source>
        <dbReference type="Google" id="ProtNLM"/>
    </source>
</evidence>
<gene>
    <name evidence="1" type="ORF">Aam_047_068</name>
</gene>
<keyword evidence="2" id="KW-1185">Reference proteome</keyword>
<comment type="caution">
    <text evidence="1">The sequence shown here is derived from an EMBL/GenBank/DDBJ whole genome shotgun (WGS) entry which is preliminary data.</text>
</comment>
<dbReference type="Proteomes" id="UP000032668">
    <property type="component" value="Unassembled WGS sequence"/>
</dbReference>
<dbReference type="InterPro" id="IPR008320">
    <property type="entry name" value="UCP032025"/>
</dbReference>
<dbReference type="EMBL" id="BANC01000046">
    <property type="protein sequence ID" value="GAN80487.1"/>
    <property type="molecule type" value="Genomic_DNA"/>
</dbReference>
<dbReference type="STRING" id="1120923.SAMN02746095_01660"/>
<organism evidence="1 2">
    <name type="scientific">Acidocella aminolytica 101 = DSM 11237</name>
    <dbReference type="NCBI Taxonomy" id="1120923"/>
    <lineage>
        <taxon>Bacteria</taxon>
        <taxon>Pseudomonadati</taxon>
        <taxon>Pseudomonadota</taxon>
        <taxon>Alphaproteobacteria</taxon>
        <taxon>Acetobacterales</taxon>
        <taxon>Acidocellaceae</taxon>
        <taxon>Acidocella</taxon>
    </lineage>
</organism>
<evidence type="ECO:0000313" key="2">
    <source>
        <dbReference type="Proteomes" id="UP000032668"/>
    </source>
</evidence>
<accession>A0A0D6PFM9</accession>
<dbReference type="PIRSF" id="PIRSF032025">
    <property type="entry name" value="UCP032025"/>
    <property type="match status" value="1"/>
</dbReference>